<evidence type="ECO:0000256" key="1">
    <source>
        <dbReference type="ARBA" id="ARBA00022617"/>
    </source>
</evidence>
<dbReference type="PANTHER" id="PTHR24305:SF227">
    <property type="entry name" value="P450, PUTATIVE (EUROFUNG)-RELATED"/>
    <property type="match status" value="1"/>
</dbReference>
<comment type="cofactor">
    <cofactor evidence="4">
        <name>heme</name>
        <dbReference type="ChEBI" id="CHEBI:30413"/>
    </cofactor>
</comment>
<dbReference type="Proteomes" id="UP000009097">
    <property type="component" value="Unassembled WGS sequence"/>
</dbReference>
<keyword evidence="2 4" id="KW-0479">Metal-binding</keyword>
<dbReference type="PRINTS" id="PR00385">
    <property type="entry name" value="P450"/>
</dbReference>
<keyword evidence="3 4" id="KW-0408">Iron</keyword>
<dbReference type="FunFam" id="1.10.630.10:FF:000051">
    <property type="entry name" value="Cytochrome P450 monooxygenase (Fum15)"/>
    <property type="match status" value="1"/>
</dbReference>
<dbReference type="Pfam" id="PF00067">
    <property type="entry name" value="p450"/>
    <property type="match status" value="1"/>
</dbReference>
<dbReference type="GO" id="GO:0016705">
    <property type="term" value="F:oxidoreductase activity, acting on paired donors, with incorporation or reduction of molecular oxygen"/>
    <property type="evidence" value="ECO:0007669"/>
    <property type="project" value="InterPro"/>
</dbReference>
<dbReference type="AlphaFoldDB" id="A0A0J9U7W2"/>
<dbReference type="GO" id="GO:0020037">
    <property type="term" value="F:heme binding"/>
    <property type="evidence" value="ECO:0007669"/>
    <property type="project" value="InterPro"/>
</dbReference>
<dbReference type="OrthoDB" id="1470350at2759"/>
<sequence length="578" mass="64790">MCFPTFNLRFIIWPFEISLSLSLHFYLNSNIMGLPWERITATAAIGTLSLAWAQNNWARLQLLGHFTELWIASLAIWGVWTVWIYPLFVSPLRHLPGPSGNHWFMGQAKKIMAEPSGVPMREWASTIPNDGLLCYRGFFNQERVMVCSPKALAEVLSTNSYAFPKPSHFRWSIGRILGIGILLAEGEEHKMQRRSLTPAFAFRHIKNLYPVFWSKAREVTRTMMAEFGGKEEVHVEISSWASRATLDIIGLAGMGRDFGAIQDPQNTLAQTYKQIFKPSRQAQVLAFIGMIIPMQFITKLPFRRNEDIAKAATDIRAVCRDLIREKKAKIANKEQADVDILSVALESGGFTDENLVDQLMTFLAAGHETTASAMTWAIYMLSKHSDIQSRLRDEVREHLPSVDSDVDITSLDIDRMPYLNAVCSEVLRYYAPVPLTMRDAAYDTTILGHSIPRGTRVVIVPWATHFDTELWGQDAGQFKPERWLPSGGESGSADRKAASGGASSNYAFLTFLHGPRSCIGSSFAKAEFACLLAAWIGRFEFTLANPEEMDEKKVEIRGGITARPAKGMHVNIKTVSGY</sequence>
<keyword evidence="5" id="KW-0472">Membrane</keyword>
<evidence type="ECO:0000256" key="3">
    <source>
        <dbReference type="ARBA" id="ARBA00023004"/>
    </source>
</evidence>
<evidence type="ECO:0000313" key="7">
    <source>
        <dbReference type="Proteomes" id="UP000009097"/>
    </source>
</evidence>
<keyword evidence="5" id="KW-0812">Transmembrane</keyword>
<dbReference type="GO" id="GO:0005506">
    <property type="term" value="F:iron ion binding"/>
    <property type="evidence" value="ECO:0007669"/>
    <property type="project" value="InterPro"/>
</dbReference>
<evidence type="ECO:0000313" key="6">
    <source>
        <dbReference type="EMBL" id="KNA94175.1"/>
    </source>
</evidence>
<feature type="transmembrane region" description="Helical" evidence="5">
    <location>
        <begin position="69"/>
        <end position="88"/>
    </location>
</feature>
<dbReference type="VEuPathDB" id="FungiDB:FOXG_00341"/>
<dbReference type="EMBL" id="DS231696">
    <property type="protein sequence ID" value="KNA94175.1"/>
    <property type="molecule type" value="Genomic_DNA"/>
</dbReference>
<evidence type="ECO:0000256" key="5">
    <source>
        <dbReference type="SAM" id="Phobius"/>
    </source>
</evidence>
<dbReference type="KEGG" id="fox:FOXG_00341"/>
<dbReference type="CDD" id="cd11069">
    <property type="entry name" value="CYP_FUM15-like"/>
    <property type="match status" value="1"/>
</dbReference>
<dbReference type="SUPFAM" id="SSF48264">
    <property type="entry name" value="Cytochrome P450"/>
    <property type="match status" value="1"/>
</dbReference>
<evidence type="ECO:0008006" key="8">
    <source>
        <dbReference type="Google" id="ProtNLM"/>
    </source>
</evidence>
<evidence type="ECO:0000256" key="2">
    <source>
        <dbReference type="ARBA" id="ARBA00022723"/>
    </source>
</evidence>
<reference evidence="6" key="1">
    <citation type="submission" date="2007-04" db="EMBL/GenBank/DDBJ databases">
        <authorList>
            <consortium name="The Broad Institute Genome Sequencing Platform"/>
            <person name="Birren B."/>
            <person name="Lander E."/>
            <person name="Galagan J."/>
            <person name="Nusbaum C."/>
            <person name="Devon K."/>
            <person name="Ma L.-J."/>
            <person name="Jaffe D."/>
            <person name="Butler J."/>
            <person name="Alvarez P."/>
            <person name="Gnerre S."/>
            <person name="Grabherr M."/>
            <person name="Kleber M."/>
            <person name="Mauceli E."/>
            <person name="Brockman W."/>
            <person name="MacCallum I.A."/>
            <person name="Young S."/>
            <person name="LaButti K."/>
            <person name="DeCaprio D."/>
            <person name="Crawford M."/>
            <person name="Koehrsen M."/>
            <person name="Engels R."/>
            <person name="Montgomery P."/>
            <person name="Pearson M."/>
            <person name="Howarth C."/>
            <person name="Larson L."/>
            <person name="White J."/>
            <person name="O'Leary S."/>
            <person name="Kodira C."/>
            <person name="Zeng Q."/>
            <person name="Yandava C."/>
            <person name="Alvarado L."/>
            <person name="Kistler C."/>
            <person name="Shim W.-B."/>
            <person name="Kang S."/>
            <person name="Woloshuk C."/>
        </authorList>
    </citation>
    <scope>NUCLEOTIDE SEQUENCE</scope>
    <source>
        <strain evidence="6">4287</strain>
    </source>
</reference>
<evidence type="ECO:0000256" key="4">
    <source>
        <dbReference type="PIRSR" id="PIRSR602401-1"/>
    </source>
</evidence>
<feature type="binding site" description="axial binding residue" evidence="4">
    <location>
        <position position="518"/>
    </location>
    <ligand>
        <name>heme</name>
        <dbReference type="ChEBI" id="CHEBI:30413"/>
    </ligand>
    <ligandPart>
        <name>Fe</name>
        <dbReference type="ChEBI" id="CHEBI:18248"/>
    </ligandPart>
</feature>
<proteinExistence type="predicted"/>
<keyword evidence="1 4" id="KW-0349">Heme</keyword>
<dbReference type="PRINTS" id="PR00463">
    <property type="entry name" value="EP450I"/>
</dbReference>
<dbReference type="GeneID" id="28942657"/>
<accession>A0A0J9U7W2</accession>
<organism evidence="6 7">
    <name type="scientific">Fusarium oxysporum f. sp. lycopersici (strain 4287 / CBS 123668 / FGSC 9935 / NRRL 34936)</name>
    <name type="common">Fusarium vascular wilt of tomato</name>
    <dbReference type="NCBI Taxonomy" id="426428"/>
    <lineage>
        <taxon>Eukaryota</taxon>
        <taxon>Fungi</taxon>
        <taxon>Dikarya</taxon>
        <taxon>Ascomycota</taxon>
        <taxon>Pezizomycotina</taxon>
        <taxon>Sordariomycetes</taxon>
        <taxon>Hypocreomycetidae</taxon>
        <taxon>Hypocreales</taxon>
        <taxon>Nectriaceae</taxon>
        <taxon>Fusarium</taxon>
        <taxon>Fusarium oxysporum species complex</taxon>
    </lineage>
</organism>
<dbReference type="InterPro" id="IPR050121">
    <property type="entry name" value="Cytochrome_P450_monoxygenase"/>
</dbReference>
<dbReference type="InterPro" id="IPR001128">
    <property type="entry name" value="Cyt_P450"/>
</dbReference>
<dbReference type="InterPro" id="IPR036396">
    <property type="entry name" value="Cyt_P450_sf"/>
</dbReference>
<dbReference type="RefSeq" id="XP_018232221.1">
    <property type="nucleotide sequence ID" value="XM_018376616.1"/>
</dbReference>
<reference evidence="6" key="2">
    <citation type="journal article" date="2010" name="Nature">
        <title>Comparative genomics reveals mobile pathogenicity chromosomes in Fusarium.</title>
        <authorList>
            <person name="Ma L.J."/>
            <person name="van der Does H.C."/>
            <person name="Borkovich K.A."/>
            <person name="Coleman J.J."/>
            <person name="Daboussi M.J."/>
            <person name="Di Pietro A."/>
            <person name="Dufresne M."/>
            <person name="Freitag M."/>
            <person name="Grabherr M."/>
            <person name="Henrissat B."/>
            <person name="Houterman P.M."/>
            <person name="Kang S."/>
            <person name="Shim W.B."/>
            <person name="Woloshuk C."/>
            <person name="Xie X."/>
            <person name="Xu J.R."/>
            <person name="Antoniw J."/>
            <person name="Baker S.E."/>
            <person name="Bluhm B.H."/>
            <person name="Breakspear A."/>
            <person name="Brown D.W."/>
            <person name="Butchko R.A."/>
            <person name="Chapman S."/>
            <person name="Coulson R."/>
            <person name="Coutinho P.M."/>
            <person name="Danchin E.G."/>
            <person name="Diener A."/>
            <person name="Gale L.R."/>
            <person name="Gardiner D.M."/>
            <person name="Goff S."/>
            <person name="Hammond-Kosack K.E."/>
            <person name="Hilburn K."/>
            <person name="Hua-Van A."/>
            <person name="Jonkers W."/>
            <person name="Kazan K."/>
            <person name="Kodira C.D."/>
            <person name="Koehrsen M."/>
            <person name="Kumar L."/>
            <person name="Lee Y.H."/>
            <person name="Li L."/>
            <person name="Manners J.M."/>
            <person name="Miranda-Saavedra D."/>
            <person name="Mukherjee M."/>
            <person name="Park G."/>
            <person name="Park J."/>
            <person name="Park S.Y."/>
            <person name="Proctor R.H."/>
            <person name="Regev A."/>
            <person name="Ruiz-Roldan M.C."/>
            <person name="Sain D."/>
            <person name="Sakthikumar S."/>
            <person name="Sykes S."/>
            <person name="Schwartz D.C."/>
            <person name="Turgeon B.G."/>
            <person name="Wapinski I."/>
            <person name="Yoder O."/>
            <person name="Young S."/>
            <person name="Zeng Q."/>
            <person name="Zhou S."/>
            <person name="Galagan J."/>
            <person name="Cuomo C.A."/>
            <person name="Kistler H.C."/>
            <person name="Rep M."/>
        </authorList>
    </citation>
    <scope>NUCLEOTIDE SEQUENCE [LARGE SCALE GENOMIC DNA]</scope>
    <source>
        <strain evidence="6">4287</strain>
    </source>
</reference>
<dbReference type="GO" id="GO:0004497">
    <property type="term" value="F:monooxygenase activity"/>
    <property type="evidence" value="ECO:0007669"/>
    <property type="project" value="InterPro"/>
</dbReference>
<dbReference type="PANTHER" id="PTHR24305">
    <property type="entry name" value="CYTOCHROME P450"/>
    <property type="match status" value="1"/>
</dbReference>
<keyword evidence="5" id="KW-1133">Transmembrane helix</keyword>
<protein>
    <recommendedName>
        <fullName evidence="8">Isotrichodermin C-15 hydroxylase (Cytochrome P-450 monooxygenase CYP65A1)</fullName>
    </recommendedName>
</protein>
<gene>
    <name evidence="6" type="ORF">FOXG_00341</name>
</gene>
<name>A0A0J9U7W2_FUSO4</name>
<dbReference type="InterPro" id="IPR002401">
    <property type="entry name" value="Cyt_P450_E_grp-I"/>
</dbReference>
<dbReference type="Gene3D" id="1.10.630.10">
    <property type="entry name" value="Cytochrome P450"/>
    <property type="match status" value="1"/>
</dbReference>